<dbReference type="Proteomes" id="UP000316598">
    <property type="component" value="Unassembled WGS sequence"/>
</dbReference>
<proteinExistence type="predicted"/>
<dbReference type="OrthoDB" id="8212403at2"/>
<dbReference type="RefSeq" id="WP_146514075.1">
    <property type="nucleotide sequence ID" value="NZ_SJPI01000001.1"/>
</dbReference>
<accession>A0A5C5WVT1</accession>
<dbReference type="Pfam" id="PF07585">
    <property type="entry name" value="BBP7"/>
    <property type="match status" value="1"/>
</dbReference>
<gene>
    <name evidence="2" type="ORF">Pla22_15860</name>
</gene>
<dbReference type="InterPro" id="IPR011446">
    <property type="entry name" value="BBP7"/>
</dbReference>
<keyword evidence="1" id="KW-0732">Signal</keyword>
<evidence type="ECO:0000313" key="2">
    <source>
        <dbReference type="EMBL" id="TWT53952.1"/>
    </source>
</evidence>
<reference evidence="2 3" key="1">
    <citation type="submission" date="2019-02" db="EMBL/GenBank/DDBJ databases">
        <title>Deep-cultivation of Planctomycetes and their phenomic and genomic characterization uncovers novel biology.</title>
        <authorList>
            <person name="Wiegand S."/>
            <person name="Jogler M."/>
            <person name="Boedeker C."/>
            <person name="Pinto D."/>
            <person name="Vollmers J."/>
            <person name="Rivas-Marin E."/>
            <person name="Kohn T."/>
            <person name="Peeters S.H."/>
            <person name="Heuer A."/>
            <person name="Rast P."/>
            <person name="Oberbeckmann S."/>
            <person name="Bunk B."/>
            <person name="Jeske O."/>
            <person name="Meyerdierks A."/>
            <person name="Storesund J.E."/>
            <person name="Kallscheuer N."/>
            <person name="Luecker S."/>
            <person name="Lage O.M."/>
            <person name="Pohl T."/>
            <person name="Merkel B.J."/>
            <person name="Hornburger P."/>
            <person name="Mueller R.-W."/>
            <person name="Bruemmer F."/>
            <person name="Labrenz M."/>
            <person name="Spormann A.M."/>
            <person name="Op Den Camp H."/>
            <person name="Overmann J."/>
            <person name="Amann R."/>
            <person name="Jetten M.S.M."/>
            <person name="Mascher T."/>
            <person name="Medema M.H."/>
            <person name="Devos D.P."/>
            <person name="Kaster A.-K."/>
            <person name="Ovreas L."/>
            <person name="Rohde M."/>
            <person name="Galperin M.Y."/>
            <person name="Jogler C."/>
        </authorList>
    </citation>
    <scope>NUCLEOTIDE SEQUENCE [LARGE SCALE GENOMIC DNA]</scope>
    <source>
        <strain evidence="2 3">Pla22</strain>
    </source>
</reference>
<sequence precursor="true">MRKRVQPLLSRQFHVLALLLFAALLPSSAAAQNGVAFVPMAVHSADPYSSVSQAAGTFPSLGGGLGSVNFGQGIIPSPMVLSERLWVRAEYLYWKTEGMDVPPLVTTSPATTSQFDAGVLGEPGTKTLFGGGEINGGGVSGVRLKSGFWLTQQGTFAIEGEYFQLLGDQDDGFSGGGGTSIIARPFYDSSRDVDTAQLINFPNVVDGTLRIATDSDLKSMLINGRVALCPVGVCNANGLSDRVDWIVGYRYLDLDDSITFSEPSLDSQLQQAPGTISLNDRFTSSNEFHGLQLGVVHQTQFKRGWLESMLRVAAGNTKQEVNISGNTSITENGTTDNYSNGLFAQRSNIGKHERDQFTMIPEVGLTLGIRLTDWLDATVGYSVMYFPSVVRAGTQIDTDVNSNLIAPEAAAPVGTLRPGFEFVESDYWAHGLNLGAELRF</sequence>
<protein>
    <recommendedName>
        <fullName evidence="4">Outer membrane protein transport protein (OMPP1/FadL/TodX)</fullName>
    </recommendedName>
</protein>
<keyword evidence="3" id="KW-1185">Reference proteome</keyword>
<evidence type="ECO:0000313" key="3">
    <source>
        <dbReference type="Proteomes" id="UP000316598"/>
    </source>
</evidence>
<dbReference type="AlphaFoldDB" id="A0A5C5WVT1"/>
<name>A0A5C5WVT1_9BACT</name>
<dbReference type="EMBL" id="SJPI01000001">
    <property type="protein sequence ID" value="TWT53952.1"/>
    <property type="molecule type" value="Genomic_DNA"/>
</dbReference>
<organism evidence="2 3">
    <name type="scientific">Rubripirellula amarantea</name>
    <dbReference type="NCBI Taxonomy" id="2527999"/>
    <lineage>
        <taxon>Bacteria</taxon>
        <taxon>Pseudomonadati</taxon>
        <taxon>Planctomycetota</taxon>
        <taxon>Planctomycetia</taxon>
        <taxon>Pirellulales</taxon>
        <taxon>Pirellulaceae</taxon>
        <taxon>Rubripirellula</taxon>
    </lineage>
</organism>
<evidence type="ECO:0008006" key="4">
    <source>
        <dbReference type="Google" id="ProtNLM"/>
    </source>
</evidence>
<feature type="signal peptide" evidence="1">
    <location>
        <begin position="1"/>
        <end position="31"/>
    </location>
</feature>
<feature type="chain" id="PRO_5022716361" description="Outer membrane protein transport protein (OMPP1/FadL/TodX)" evidence="1">
    <location>
        <begin position="32"/>
        <end position="440"/>
    </location>
</feature>
<comment type="caution">
    <text evidence="2">The sequence shown here is derived from an EMBL/GenBank/DDBJ whole genome shotgun (WGS) entry which is preliminary data.</text>
</comment>
<evidence type="ECO:0000256" key="1">
    <source>
        <dbReference type="SAM" id="SignalP"/>
    </source>
</evidence>